<dbReference type="PANTHER" id="PTHR31184:SF2">
    <property type="entry name" value="HUNTINGTIN-INTERACTING PROTEIN K"/>
    <property type="match status" value="1"/>
</dbReference>
<accession>A0A0G4LEZ7</accession>
<evidence type="ECO:0000259" key="2">
    <source>
        <dbReference type="Pfam" id="PF19026"/>
    </source>
</evidence>
<feature type="domain" description="Nascent polypeptide-associated complex subunit alpha-like UBA" evidence="2">
    <location>
        <begin position="79"/>
        <end position="117"/>
    </location>
</feature>
<dbReference type="InterPro" id="IPR038922">
    <property type="entry name" value="HYPK_UBA"/>
</dbReference>
<dbReference type="Proteomes" id="UP000044602">
    <property type="component" value="Unassembled WGS sequence"/>
</dbReference>
<name>A0A0G4LEZ7_VERLO</name>
<dbReference type="GO" id="GO:0043066">
    <property type="term" value="P:negative regulation of apoptotic process"/>
    <property type="evidence" value="ECO:0007669"/>
    <property type="project" value="TreeGrafter"/>
</dbReference>
<sequence>MSEKQPPTIVEGATTGDVEDEIPANQAKSAEDRKAASALASLEGGDDAQGNDVDAEAAKKAIGSLGGDQKKTGEPVKNVKVEAADVALLVEELEVTKPRATELLKANEGDAVRAMQERDQRDVLKIVYYNGHSYLDDNREMVLASSRDREKAETLRWSGIQQVLEEACGDTLILMDAAYYPSSKMVRQQGVLELIAAAVSEEHFNELERCSFTKLLVEQLKTRASHRVPNPLTAAELHSKLVSSYPTFIQDRNGDKDLVTTSPSPLHIQIAGNPRLASILVAPMNISPQRNSLPFAPEGQQLVLSVRVGDEPIDVDSWTEWLRQMPEAVKEMRIDGPYRPIR</sequence>
<evidence type="ECO:0000256" key="1">
    <source>
        <dbReference type="SAM" id="MobiDB-lite"/>
    </source>
</evidence>
<reference evidence="3 4" key="1">
    <citation type="submission" date="2015-05" db="EMBL/GenBank/DDBJ databases">
        <authorList>
            <person name="Wang D.B."/>
            <person name="Wang M."/>
        </authorList>
    </citation>
    <scope>NUCLEOTIDE SEQUENCE [LARGE SCALE GENOMIC DNA]</scope>
    <source>
        <strain evidence="3">VL1</strain>
    </source>
</reference>
<dbReference type="InterPro" id="IPR052617">
    <property type="entry name" value="Huntingtin-int_K"/>
</dbReference>
<dbReference type="CDD" id="cd14361">
    <property type="entry name" value="UBA_HYPK"/>
    <property type="match status" value="1"/>
</dbReference>
<dbReference type="InterPro" id="IPR044034">
    <property type="entry name" value="NAC-like_UBA"/>
</dbReference>
<protein>
    <recommendedName>
        <fullName evidence="2">Nascent polypeptide-associated complex subunit alpha-like UBA domain-containing protein</fullName>
    </recommendedName>
</protein>
<dbReference type="EMBL" id="CVQH01011780">
    <property type="protein sequence ID" value="CRK20618.1"/>
    <property type="molecule type" value="Genomic_DNA"/>
</dbReference>
<evidence type="ECO:0000313" key="3">
    <source>
        <dbReference type="EMBL" id="CRK20618.1"/>
    </source>
</evidence>
<dbReference type="GO" id="GO:0050821">
    <property type="term" value="P:protein stabilization"/>
    <property type="evidence" value="ECO:0007669"/>
    <property type="project" value="TreeGrafter"/>
</dbReference>
<feature type="region of interest" description="Disordered" evidence="1">
    <location>
        <begin position="1"/>
        <end position="55"/>
    </location>
</feature>
<keyword evidence="4" id="KW-1185">Reference proteome</keyword>
<dbReference type="PANTHER" id="PTHR31184">
    <property type="entry name" value="HUNTINGTIN-INTERACTING PROTEIN K FAMILY MEMBER"/>
    <property type="match status" value="1"/>
</dbReference>
<organism evidence="3 4">
    <name type="scientific">Verticillium longisporum</name>
    <name type="common">Verticillium dahliae var. longisporum</name>
    <dbReference type="NCBI Taxonomy" id="100787"/>
    <lineage>
        <taxon>Eukaryota</taxon>
        <taxon>Fungi</taxon>
        <taxon>Dikarya</taxon>
        <taxon>Ascomycota</taxon>
        <taxon>Pezizomycotina</taxon>
        <taxon>Sordariomycetes</taxon>
        <taxon>Hypocreomycetidae</taxon>
        <taxon>Glomerellales</taxon>
        <taxon>Plectosphaerellaceae</taxon>
        <taxon>Verticillium</taxon>
    </lineage>
</organism>
<dbReference type="AlphaFoldDB" id="A0A0G4LEZ7"/>
<evidence type="ECO:0000313" key="4">
    <source>
        <dbReference type="Proteomes" id="UP000044602"/>
    </source>
</evidence>
<proteinExistence type="predicted"/>
<gene>
    <name evidence="3" type="ORF">BN1708_012890</name>
</gene>
<dbReference type="Pfam" id="PF19026">
    <property type="entry name" value="UBA_HYPK"/>
    <property type="match status" value="1"/>
</dbReference>